<keyword evidence="3" id="KW-1185">Reference proteome</keyword>
<dbReference type="Proteomes" id="UP000236630">
    <property type="component" value="Unassembled WGS sequence"/>
</dbReference>
<keyword evidence="1" id="KW-0472">Membrane</keyword>
<keyword evidence="1" id="KW-0812">Transmembrane</keyword>
<evidence type="ECO:0000313" key="3">
    <source>
        <dbReference type="Proteomes" id="UP000236630"/>
    </source>
</evidence>
<organism evidence="2 3">
    <name type="scientific">Citrus unshiu</name>
    <name type="common">Satsuma mandarin</name>
    <name type="synonym">Citrus nobilis var. unshiu</name>
    <dbReference type="NCBI Taxonomy" id="55188"/>
    <lineage>
        <taxon>Eukaryota</taxon>
        <taxon>Viridiplantae</taxon>
        <taxon>Streptophyta</taxon>
        <taxon>Embryophyta</taxon>
        <taxon>Tracheophyta</taxon>
        <taxon>Spermatophyta</taxon>
        <taxon>Magnoliopsida</taxon>
        <taxon>eudicotyledons</taxon>
        <taxon>Gunneridae</taxon>
        <taxon>Pentapetalae</taxon>
        <taxon>rosids</taxon>
        <taxon>malvids</taxon>
        <taxon>Sapindales</taxon>
        <taxon>Rutaceae</taxon>
        <taxon>Aurantioideae</taxon>
        <taxon>Citrus</taxon>
    </lineage>
</organism>
<accession>A0A2H5PLU6</accession>
<comment type="caution">
    <text evidence="2">The sequence shown here is derived from an EMBL/GenBank/DDBJ whole genome shotgun (WGS) entry which is preliminary data.</text>
</comment>
<keyword evidence="1" id="KW-1133">Transmembrane helix</keyword>
<sequence length="67" mass="7660">MKIRQNALQKNGHQIEISSLAHVGLAQIFIFLLVRLPSWLMIFFFLNKNHGTVVLSSNLTTLQSQRP</sequence>
<name>A0A2H5PLU6_CITUN</name>
<evidence type="ECO:0000313" key="2">
    <source>
        <dbReference type="EMBL" id="GAY53337.1"/>
    </source>
</evidence>
<dbReference type="EMBL" id="BDQV01000091">
    <property type="protein sequence ID" value="GAY53337.1"/>
    <property type="molecule type" value="Genomic_DNA"/>
</dbReference>
<reference evidence="2 3" key="1">
    <citation type="journal article" date="2017" name="Front. Genet.">
        <title>Draft sequencing of the heterozygous diploid genome of Satsuma (Citrus unshiu Marc.) using a hybrid assembly approach.</title>
        <authorList>
            <person name="Shimizu T."/>
            <person name="Tanizawa Y."/>
            <person name="Mochizuki T."/>
            <person name="Nagasaki H."/>
            <person name="Yoshioka T."/>
            <person name="Toyoda A."/>
            <person name="Fujiyama A."/>
            <person name="Kaminuma E."/>
            <person name="Nakamura Y."/>
        </authorList>
    </citation>
    <scope>NUCLEOTIDE SEQUENCE [LARGE SCALE GENOMIC DNA]</scope>
    <source>
        <strain evidence="3">cv. Miyagawa wase</strain>
    </source>
</reference>
<evidence type="ECO:0000256" key="1">
    <source>
        <dbReference type="SAM" id="Phobius"/>
    </source>
</evidence>
<proteinExistence type="predicted"/>
<gene>
    <name evidence="2" type="ORF">CUMW_148530</name>
</gene>
<protein>
    <submittedName>
        <fullName evidence="2">Uncharacterized protein</fullName>
    </submittedName>
</protein>
<feature type="transmembrane region" description="Helical" evidence="1">
    <location>
        <begin position="20"/>
        <end position="46"/>
    </location>
</feature>
<dbReference type="AlphaFoldDB" id="A0A2H5PLU6"/>